<dbReference type="VEuPathDB" id="VectorBase:LOC119180758"/>
<name>A0A6M2D3T3_RHIMP</name>
<feature type="region of interest" description="Disordered" evidence="1">
    <location>
        <begin position="237"/>
        <end position="269"/>
    </location>
</feature>
<reference evidence="2" key="1">
    <citation type="submission" date="2019-09" db="EMBL/GenBank/DDBJ databases">
        <title>Organ-specific transcriptomic study of the physiology of the cattle tick, Rhipicephalus microplus.</title>
        <authorList>
            <person name="Tirloni L."/>
            <person name="Braz G."/>
            <person name="Gandara A.C.P."/>
            <person name="Sabadin G.A."/>
            <person name="da Silva R.M."/>
            <person name="Guizzo M.G."/>
            <person name="Machado J.A."/>
            <person name="Costa E.P."/>
            <person name="Gomes H.F."/>
            <person name="Moraes J."/>
            <person name="Mota M.B.S."/>
            <person name="Mesquita R.D."/>
            <person name="Alvarenga P.H."/>
            <person name="Alves F."/>
            <person name="Seixas A."/>
            <person name="da Fonseca R.N."/>
            <person name="Fogaca A."/>
            <person name="Logullo C."/>
            <person name="Tanaka A."/>
            <person name="Daffre S."/>
            <person name="Termignoni C."/>
            <person name="Vaz I.S.Jr."/>
            <person name="Oliveira P.L."/>
            <person name="Ribeiro J.M."/>
        </authorList>
    </citation>
    <scope>NUCLEOTIDE SEQUENCE</scope>
    <source>
        <strain evidence="2">Porto Alegre</strain>
    </source>
</reference>
<accession>A0A6M2D3T3</accession>
<proteinExistence type="predicted"/>
<evidence type="ECO:0000256" key="1">
    <source>
        <dbReference type="SAM" id="MobiDB-lite"/>
    </source>
</evidence>
<organism evidence="2">
    <name type="scientific">Rhipicephalus microplus</name>
    <name type="common">Cattle tick</name>
    <name type="synonym">Boophilus microplus</name>
    <dbReference type="NCBI Taxonomy" id="6941"/>
    <lineage>
        <taxon>Eukaryota</taxon>
        <taxon>Metazoa</taxon>
        <taxon>Ecdysozoa</taxon>
        <taxon>Arthropoda</taxon>
        <taxon>Chelicerata</taxon>
        <taxon>Arachnida</taxon>
        <taxon>Acari</taxon>
        <taxon>Parasitiformes</taxon>
        <taxon>Ixodida</taxon>
        <taxon>Ixodoidea</taxon>
        <taxon>Ixodidae</taxon>
        <taxon>Rhipicephalinae</taxon>
        <taxon>Rhipicephalus</taxon>
        <taxon>Boophilus</taxon>
    </lineage>
</organism>
<dbReference type="OrthoDB" id="2187714at2759"/>
<protein>
    <submittedName>
        <fullName evidence="2">Putative transcription factor ap-1</fullName>
    </submittedName>
</protein>
<feature type="region of interest" description="Disordered" evidence="1">
    <location>
        <begin position="171"/>
        <end position="203"/>
    </location>
</feature>
<evidence type="ECO:0000313" key="2">
    <source>
        <dbReference type="EMBL" id="NOV40555.1"/>
    </source>
</evidence>
<sequence length="331" mass="36429">MLQQYATFGSNMSDLSDPASNYSSFLLSSSKHLVMGVSEEDKPQTVYGPGCTSLLSSVGLDENNSDDTSEQPTATHQLEQSSSNDEFRSRKLSMTLDLYSPGAFRNGHKEAHCSSLLPSPVLQMLLVSTPELEQFITFNGQDPMVNGLFSLTETEEEEGYPIDFFESLEQLQSQPQQPAPQQHTTSGSDTSDSTSNDSSFLSSSSEHMVMGVFDMDKPQTLHCLDCTAPLSCVGLDENNSNDTNEQPTAAHQPAQQQQTSSNDEFSSRKRSMTLDLYSPRACRHGHKVHSSSLLPSPVLQMLVLSTPELEQFITFNGRDLMVNELFALTET</sequence>
<feature type="region of interest" description="Disordered" evidence="1">
    <location>
        <begin position="57"/>
        <end position="87"/>
    </location>
</feature>
<feature type="compositionally biased region" description="Polar residues" evidence="1">
    <location>
        <begin position="70"/>
        <end position="84"/>
    </location>
</feature>
<feature type="compositionally biased region" description="Low complexity" evidence="1">
    <location>
        <begin position="246"/>
        <end position="259"/>
    </location>
</feature>
<dbReference type="AlphaFoldDB" id="A0A6M2D3T3"/>
<dbReference type="EMBL" id="GHWJ01007818">
    <property type="protein sequence ID" value="NOV40555.1"/>
    <property type="molecule type" value="Transcribed_RNA"/>
</dbReference>